<evidence type="ECO:0000313" key="1">
    <source>
        <dbReference type="EMBL" id="CAF4927130.1"/>
    </source>
</evidence>
<name>A0A821WL34_9BILA</name>
<sequence length="239" mass="27671">MLGSIQYLANTCRPEVAFPSAKLSRYINTPTMIHYHAAQQVLKYAYDIAFSGIHMFANNPETYDNITIYTEADFAADQDGRKSTAGYVIIWGNTILSWKSKRLYRVSQCTMEAEYQTATEELRQGKAAQLMLHDDNLEYVKCILESSNNCKLEIFKNQKTDINILCDNQATIEICTNQKYYERTKHWSIDFYWLREQIQNGLVYIQYKPSKEMLAYMLTKNISHDILKKHSVSLGIGIP</sequence>
<proteinExistence type="predicted"/>
<evidence type="ECO:0000313" key="2">
    <source>
        <dbReference type="Proteomes" id="UP000663838"/>
    </source>
</evidence>
<reference evidence="1" key="1">
    <citation type="submission" date="2021-02" db="EMBL/GenBank/DDBJ databases">
        <authorList>
            <person name="Nowell W R."/>
        </authorList>
    </citation>
    <scope>NUCLEOTIDE SEQUENCE</scope>
</reference>
<dbReference type="PANTHER" id="PTHR11439:SF463">
    <property type="entry name" value="REVERSE TRANSCRIPTASE TY1_COPIA-TYPE DOMAIN-CONTAINING PROTEIN"/>
    <property type="match status" value="1"/>
</dbReference>
<dbReference type="EMBL" id="CAJOBS010008114">
    <property type="protein sequence ID" value="CAF4927130.1"/>
    <property type="molecule type" value="Genomic_DNA"/>
</dbReference>
<dbReference type="Proteomes" id="UP000663838">
    <property type="component" value="Unassembled WGS sequence"/>
</dbReference>
<evidence type="ECO:0008006" key="3">
    <source>
        <dbReference type="Google" id="ProtNLM"/>
    </source>
</evidence>
<protein>
    <recommendedName>
        <fullName evidence="3">Copia protein</fullName>
    </recommendedName>
</protein>
<dbReference type="PANTHER" id="PTHR11439">
    <property type="entry name" value="GAG-POL-RELATED RETROTRANSPOSON"/>
    <property type="match status" value="1"/>
</dbReference>
<gene>
    <name evidence="1" type="ORF">TOA249_LOCUS32512</name>
</gene>
<accession>A0A821WL34</accession>
<dbReference type="CDD" id="cd09272">
    <property type="entry name" value="RNase_HI_RT_Ty1"/>
    <property type="match status" value="1"/>
</dbReference>
<comment type="caution">
    <text evidence="1">The sequence shown here is derived from an EMBL/GenBank/DDBJ whole genome shotgun (WGS) entry which is preliminary data.</text>
</comment>
<organism evidence="1 2">
    <name type="scientific">Rotaria socialis</name>
    <dbReference type="NCBI Taxonomy" id="392032"/>
    <lineage>
        <taxon>Eukaryota</taxon>
        <taxon>Metazoa</taxon>
        <taxon>Spiralia</taxon>
        <taxon>Gnathifera</taxon>
        <taxon>Rotifera</taxon>
        <taxon>Eurotatoria</taxon>
        <taxon>Bdelloidea</taxon>
        <taxon>Philodinida</taxon>
        <taxon>Philodinidae</taxon>
        <taxon>Rotaria</taxon>
    </lineage>
</organism>
<dbReference type="AlphaFoldDB" id="A0A821WL34"/>